<evidence type="ECO:0000256" key="4">
    <source>
        <dbReference type="SAM" id="SignalP"/>
    </source>
</evidence>
<keyword evidence="7" id="KW-1185">Reference proteome</keyword>
<dbReference type="RefSeq" id="WP_034977350.1">
    <property type="nucleotide sequence ID" value="NZ_FOFI01000001.1"/>
</dbReference>
<protein>
    <submittedName>
        <fullName evidence="6">Glycosyl hydrolase family 5</fullName>
    </submittedName>
</protein>
<proteinExistence type="inferred from homology"/>
<keyword evidence="2 3" id="KW-0326">Glycosidase</keyword>
<dbReference type="GO" id="GO:0030246">
    <property type="term" value="F:carbohydrate binding"/>
    <property type="evidence" value="ECO:0007669"/>
    <property type="project" value="InterPro"/>
</dbReference>
<keyword evidence="4" id="KW-0732">Signal</keyword>
<dbReference type="Pfam" id="PF00150">
    <property type="entry name" value="Cellulase"/>
    <property type="match status" value="1"/>
</dbReference>
<organism evidence="6 7">
    <name type="scientific">Epilithonimonas lactis</name>
    <dbReference type="NCBI Taxonomy" id="421072"/>
    <lineage>
        <taxon>Bacteria</taxon>
        <taxon>Pseudomonadati</taxon>
        <taxon>Bacteroidota</taxon>
        <taxon>Flavobacteriia</taxon>
        <taxon>Flavobacteriales</taxon>
        <taxon>Weeksellaceae</taxon>
        <taxon>Chryseobacterium group</taxon>
        <taxon>Epilithonimonas</taxon>
    </lineage>
</organism>
<evidence type="ECO:0000256" key="1">
    <source>
        <dbReference type="ARBA" id="ARBA00022801"/>
    </source>
</evidence>
<dbReference type="CDD" id="cd04080">
    <property type="entry name" value="CBM6_cellulase-like"/>
    <property type="match status" value="1"/>
</dbReference>
<dbReference type="InterPro" id="IPR017853">
    <property type="entry name" value="GH"/>
</dbReference>
<dbReference type="InterPro" id="IPR050386">
    <property type="entry name" value="Glycosyl_hydrolase_5"/>
</dbReference>
<dbReference type="eggNOG" id="COG2730">
    <property type="taxonomic scope" value="Bacteria"/>
</dbReference>
<dbReference type="InterPro" id="IPR008979">
    <property type="entry name" value="Galactose-bd-like_sf"/>
</dbReference>
<comment type="caution">
    <text evidence="6">The sequence shown here is derived from an EMBL/GenBank/DDBJ whole genome shotgun (WGS) entry which is preliminary data.</text>
</comment>
<accession>A0A085BFX9</accession>
<dbReference type="InterPro" id="IPR005084">
    <property type="entry name" value="CBM6"/>
</dbReference>
<dbReference type="Gene3D" id="3.20.20.80">
    <property type="entry name" value="Glycosidases"/>
    <property type="match status" value="1"/>
</dbReference>
<dbReference type="GO" id="GO:0005576">
    <property type="term" value="C:extracellular region"/>
    <property type="evidence" value="ECO:0007669"/>
    <property type="project" value="TreeGrafter"/>
</dbReference>
<dbReference type="Gene3D" id="2.60.120.260">
    <property type="entry name" value="Galactose-binding domain-like"/>
    <property type="match status" value="1"/>
</dbReference>
<feature type="chain" id="PRO_5001786887" evidence="4">
    <location>
        <begin position="19"/>
        <end position="577"/>
    </location>
</feature>
<dbReference type="PANTHER" id="PTHR31297:SF13">
    <property type="entry name" value="PUTATIVE-RELATED"/>
    <property type="match status" value="1"/>
</dbReference>
<dbReference type="InterPro" id="IPR001547">
    <property type="entry name" value="Glyco_hydro_5"/>
</dbReference>
<keyword evidence="1 3" id="KW-0378">Hydrolase</keyword>
<dbReference type="GO" id="GO:0009251">
    <property type="term" value="P:glucan catabolic process"/>
    <property type="evidence" value="ECO:0007669"/>
    <property type="project" value="TreeGrafter"/>
</dbReference>
<dbReference type="PANTHER" id="PTHR31297">
    <property type="entry name" value="GLUCAN ENDO-1,6-BETA-GLUCOSIDASE B"/>
    <property type="match status" value="1"/>
</dbReference>
<sequence>MKRLVFFSALLLSQFGTAQGFLKTQGQEIVDSKGENVYLKGLGLGGWMLQEGYMLKTDDFAGPQFKIKEKIEEVVGEDGKNEFYKAYLKNGITKKDIDSLAKWGFNSIRLPMHYDLYTLPIEKEKVKGENTWLEEGFKMTDDLLQWCENNKIYLILDLHAAPGGQGNDANISDNDKSKPNLWESEENQKKTIALWKKLAERYKDKEWIAGYDLINEPNYPFTGKNPNGTDEMSNAPLWKLQKDISDAIRQVDKNHIIILEGNGWGNNYNGLPKLWDDNLVLSFHKYWTTNAPESIQNIVDMRQKLDVPVWLGETGENSNVWFTELNQLLLKNNIGYAYWPMKKIDNIAGVTNVKITPDYQKLLNYWKNGGQKPTKEFARKTLMKIADNYKMENVEVKKDVIDAMFRQVNDESTKPYKKHVAPGRIFATDYDLGRFGSAYSDNDFQNVWVSTGNRTEWNSGNKMRNDGVDIYLCKDKITNKYFVGKTEKGEWLQYTVRSSAARKYKASIRYNNETSQASELVIKTEDGDDLGTIKLPPTGKGIWKTVSVNNVALVKGENKLRLYFEAGNANLNYFELN</sequence>
<gene>
    <name evidence="6" type="ORF">IO89_14405</name>
</gene>
<evidence type="ECO:0000313" key="7">
    <source>
        <dbReference type="Proteomes" id="UP000028623"/>
    </source>
</evidence>
<dbReference type="STRING" id="421072.SAMN04488097_0788"/>
<dbReference type="SUPFAM" id="SSF49785">
    <property type="entry name" value="Galactose-binding domain-like"/>
    <property type="match status" value="1"/>
</dbReference>
<dbReference type="SUPFAM" id="SSF51445">
    <property type="entry name" value="(Trans)glycosidases"/>
    <property type="match status" value="1"/>
</dbReference>
<dbReference type="GO" id="GO:0008422">
    <property type="term" value="F:beta-glucosidase activity"/>
    <property type="evidence" value="ECO:0007669"/>
    <property type="project" value="TreeGrafter"/>
</dbReference>
<dbReference type="EMBL" id="JPLY01000004">
    <property type="protein sequence ID" value="KFC21374.1"/>
    <property type="molecule type" value="Genomic_DNA"/>
</dbReference>
<evidence type="ECO:0000313" key="6">
    <source>
        <dbReference type="EMBL" id="KFC21374.1"/>
    </source>
</evidence>
<dbReference type="GO" id="GO:0009986">
    <property type="term" value="C:cell surface"/>
    <property type="evidence" value="ECO:0007669"/>
    <property type="project" value="TreeGrafter"/>
</dbReference>
<evidence type="ECO:0000256" key="3">
    <source>
        <dbReference type="RuleBase" id="RU361153"/>
    </source>
</evidence>
<dbReference type="Pfam" id="PF03422">
    <property type="entry name" value="CBM_6"/>
    <property type="match status" value="1"/>
</dbReference>
<dbReference type="OrthoDB" id="9800955at2"/>
<dbReference type="AlphaFoldDB" id="A0A085BFX9"/>
<reference evidence="6 7" key="1">
    <citation type="submission" date="2014-07" db="EMBL/GenBank/DDBJ databases">
        <title>Epilithonimonas lactis LMG 22401 Genome.</title>
        <authorList>
            <person name="Pipes S.E."/>
            <person name="Stropko S.J."/>
        </authorList>
    </citation>
    <scope>NUCLEOTIDE SEQUENCE [LARGE SCALE GENOMIC DNA]</scope>
    <source>
        <strain evidence="6 7">LMG 24401</strain>
    </source>
</reference>
<feature type="domain" description="CBM6" evidence="5">
    <location>
        <begin position="453"/>
        <end position="577"/>
    </location>
</feature>
<dbReference type="Proteomes" id="UP000028623">
    <property type="component" value="Unassembled WGS sequence"/>
</dbReference>
<comment type="similarity">
    <text evidence="3">Belongs to the glycosyl hydrolase 5 (cellulase A) family.</text>
</comment>
<name>A0A085BFX9_9FLAO</name>
<feature type="signal peptide" evidence="4">
    <location>
        <begin position="1"/>
        <end position="18"/>
    </location>
</feature>
<dbReference type="PROSITE" id="PS51175">
    <property type="entry name" value="CBM6"/>
    <property type="match status" value="1"/>
</dbReference>
<evidence type="ECO:0000259" key="5">
    <source>
        <dbReference type="PROSITE" id="PS51175"/>
    </source>
</evidence>
<evidence type="ECO:0000256" key="2">
    <source>
        <dbReference type="ARBA" id="ARBA00023295"/>
    </source>
</evidence>